<dbReference type="GO" id="GO:0000502">
    <property type="term" value="C:proteasome complex"/>
    <property type="evidence" value="ECO:0007669"/>
    <property type="project" value="UniProtKB-KW"/>
</dbReference>
<evidence type="ECO:0000313" key="5">
    <source>
        <dbReference type="EMBL" id="CAH2219139.1"/>
    </source>
</evidence>
<dbReference type="PANTHER" id="PTHR15069">
    <property type="entry name" value="PROTEASOME ASSEMBLY CHAPERONE 1"/>
    <property type="match status" value="1"/>
</dbReference>
<reference evidence="5" key="1">
    <citation type="submission" date="2022-03" db="EMBL/GenBank/DDBJ databases">
        <authorList>
            <person name="Alioto T."/>
            <person name="Alioto T."/>
            <person name="Gomez Garrido J."/>
        </authorList>
    </citation>
    <scope>NUCLEOTIDE SEQUENCE</scope>
</reference>
<name>A0AAD1QYX8_PELCU</name>
<evidence type="ECO:0000313" key="6">
    <source>
        <dbReference type="Proteomes" id="UP001295444"/>
    </source>
</evidence>
<dbReference type="GO" id="GO:0080129">
    <property type="term" value="P:proteasome core complex assembly"/>
    <property type="evidence" value="ECO:0007669"/>
    <property type="project" value="TreeGrafter"/>
</dbReference>
<protein>
    <recommendedName>
        <fullName evidence="2">Proteasome assembly chaperone 1</fullName>
    </recommendedName>
</protein>
<dbReference type="AlphaFoldDB" id="A0AAD1QYX8"/>
<evidence type="ECO:0000256" key="1">
    <source>
        <dbReference type="ARBA" id="ARBA00005261"/>
    </source>
</evidence>
<dbReference type="GO" id="GO:0005783">
    <property type="term" value="C:endoplasmic reticulum"/>
    <property type="evidence" value="ECO:0007669"/>
    <property type="project" value="InterPro"/>
</dbReference>
<feature type="region of interest" description="Disordered" evidence="4">
    <location>
        <begin position="14"/>
        <end position="38"/>
    </location>
</feature>
<keyword evidence="5" id="KW-0647">Proteasome</keyword>
<keyword evidence="3" id="KW-0143">Chaperone</keyword>
<proteinExistence type="inferred from homology"/>
<organism evidence="5 6">
    <name type="scientific">Pelobates cultripes</name>
    <name type="common">Western spadefoot toad</name>
    <dbReference type="NCBI Taxonomy" id="61616"/>
    <lineage>
        <taxon>Eukaryota</taxon>
        <taxon>Metazoa</taxon>
        <taxon>Chordata</taxon>
        <taxon>Craniata</taxon>
        <taxon>Vertebrata</taxon>
        <taxon>Euteleostomi</taxon>
        <taxon>Amphibia</taxon>
        <taxon>Batrachia</taxon>
        <taxon>Anura</taxon>
        <taxon>Pelobatoidea</taxon>
        <taxon>Pelobatidae</taxon>
        <taxon>Pelobates</taxon>
    </lineage>
</organism>
<sequence>MATFFGEVMSVFSRAVEEDDEDEEEEEEDEEEDKEIKKELEKKREVVVSWSPATVTSIQSSPDQKLPCRNLILAIGANAAAFASSHILSSGDWELAGSIRLWNERCRDSSNASLPAPPSCTFYWSTTKQVLVCQCTCHVAEDQLFQWCEKASGKDHMVAVYEMAVFSSLQKNGLTVTVLSTCPVAEYKTTESTYDLPVPFLKALKTKTYTERTPCTLMEQPNIVDGLPAAVLTYCQIWEIPAVLYQCYTDITKLDSVTIEAFCPLLSCPNMRCLAADSTDIKEILKKMVKDSEIQSNLYI</sequence>
<dbReference type="InterPro" id="IPR016565">
    <property type="entry name" value="Proteasome_assmbl_chp_1"/>
</dbReference>
<gene>
    <name evidence="5" type="ORF">PECUL_23A006668</name>
</gene>
<dbReference type="Pfam" id="PF16094">
    <property type="entry name" value="PAC1"/>
    <property type="match status" value="1"/>
</dbReference>
<dbReference type="GO" id="GO:0070628">
    <property type="term" value="F:proteasome binding"/>
    <property type="evidence" value="ECO:0007669"/>
    <property type="project" value="TreeGrafter"/>
</dbReference>
<evidence type="ECO:0000256" key="2">
    <source>
        <dbReference type="ARBA" id="ARBA00019180"/>
    </source>
</evidence>
<keyword evidence="6" id="KW-1185">Reference proteome</keyword>
<feature type="compositionally biased region" description="Acidic residues" evidence="4">
    <location>
        <begin position="17"/>
        <end position="33"/>
    </location>
</feature>
<dbReference type="PANTHER" id="PTHR15069:SF1">
    <property type="entry name" value="PROTEASOME ASSEMBLY CHAPERONE 1"/>
    <property type="match status" value="1"/>
</dbReference>
<evidence type="ECO:0000256" key="4">
    <source>
        <dbReference type="SAM" id="MobiDB-lite"/>
    </source>
</evidence>
<evidence type="ECO:0000256" key="3">
    <source>
        <dbReference type="ARBA" id="ARBA00023186"/>
    </source>
</evidence>
<comment type="similarity">
    <text evidence="1">Belongs to the PSMG1 family.</text>
</comment>
<dbReference type="EMBL" id="OW240912">
    <property type="protein sequence ID" value="CAH2219139.1"/>
    <property type="molecule type" value="Genomic_DNA"/>
</dbReference>
<accession>A0AAD1QYX8</accession>
<dbReference type="Proteomes" id="UP001295444">
    <property type="component" value="Chromosome 01"/>
</dbReference>